<dbReference type="InterPro" id="IPR010918">
    <property type="entry name" value="PurM-like_C_dom"/>
</dbReference>
<dbReference type="Pfam" id="PF18076">
    <property type="entry name" value="FGAR-AT_N"/>
    <property type="match status" value="1"/>
</dbReference>
<dbReference type="CDD" id="cd02204">
    <property type="entry name" value="PurL_repeat2"/>
    <property type="match status" value="1"/>
</dbReference>
<reference evidence="22 23" key="1">
    <citation type="journal article" date="2023" name="Elife">
        <title>Identification of key yeast species and microbe-microbe interactions impacting larval growth of Drosophila in the wild.</title>
        <authorList>
            <person name="Mure A."/>
            <person name="Sugiura Y."/>
            <person name="Maeda R."/>
            <person name="Honda K."/>
            <person name="Sakurai N."/>
            <person name="Takahashi Y."/>
            <person name="Watada M."/>
            <person name="Katoh T."/>
            <person name="Gotoh A."/>
            <person name="Gotoh Y."/>
            <person name="Taniguchi I."/>
            <person name="Nakamura K."/>
            <person name="Hayashi T."/>
            <person name="Katayama T."/>
            <person name="Uemura T."/>
            <person name="Hattori Y."/>
        </authorList>
    </citation>
    <scope>NUCLEOTIDE SEQUENCE [LARGE SCALE GENOMIC DNA]</scope>
    <source>
        <strain evidence="22 23">SB-73</strain>
    </source>
</reference>
<accession>A0AAV5REG4</accession>
<dbReference type="PROSITE" id="PS51273">
    <property type="entry name" value="GATASE_TYPE_1"/>
    <property type="match status" value="1"/>
</dbReference>
<dbReference type="Gene3D" id="1.10.8.750">
    <property type="entry name" value="Phosphoribosylformylglycinamidine synthase, linker domain"/>
    <property type="match status" value="1"/>
</dbReference>
<evidence type="ECO:0000256" key="15">
    <source>
        <dbReference type="ARBA" id="ARBA00052585"/>
    </source>
</evidence>
<dbReference type="Pfam" id="PF13507">
    <property type="entry name" value="GATase_5"/>
    <property type="match status" value="1"/>
</dbReference>
<evidence type="ECO:0000256" key="12">
    <source>
        <dbReference type="ARBA" id="ARBA00022962"/>
    </source>
</evidence>
<keyword evidence="23" id="KW-1185">Reference proteome</keyword>
<evidence type="ECO:0000256" key="14">
    <source>
        <dbReference type="ARBA" id="ARBA00032632"/>
    </source>
</evidence>
<comment type="catalytic activity">
    <reaction evidence="15">
        <text>N(2)-formyl-N(1)-(5-phospho-beta-D-ribosyl)glycinamide + L-glutamine + ATP + H2O = 2-formamido-N(1)-(5-O-phospho-beta-D-ribosyl)acetamidine + L-glutamate + ADP + phosphate + H(+)</text>
        <dbReference type="Rhea" id="RHEA:17129"/>
        <dbReference type="ChEBI" id="CHEBI:15377"/>
        <dbReference type="ChEBI" id="CHEBI:15378"/>
        <dbReference type="ChEBI" id="CHEBI:29985"/>
        <dbReference type="ChEBI" id="CHEBI:30616"/>
        <dbReference type="ChEBI" id="CHEBI:43474"/>
        <dbReference type="ChEBI" id="CHEBI:58359"/>
        <dbReference type="ChEBI" id="CHEBI:147286"/>
        <dbReference type="ChEBI" id="CHEBI:147287"/>
        <dbReference type="ChEBI" id="CHEBI:456216"/>
        <dbReference type="EC" id="6.3.5.3"/>
    </reaction>
</comment>
<dbReference type="SUPFAM" id="SSF82697">
    <property type="entry name" value="PurS-like"/>
    <property type="match status" value="1"/>
</dbReference>
<dbReference type="InterPro" id="IPR010073">
    <property type="entry name" value="PurL_large"/>
</dbReference>
<comment type="caution">
    <text evidence="22">The sequence shown here is derived from an EMBL/GenBank/DDBJ whole genome shotgun (WGS) entry which is preliminary data.</text>
</comment>
<dbReference type="InterPro" id="IPR036604">
    <property type="entry name" value="PurS-like_sf"/>
</dbReference>
<dbReference type="SMART" id="SM01211">
    <property type="entry name" value="GATase_5"/>
    <property type="match status" value="1"/>
</dbReference>
<dbReference type="PANTHER" id="PTHR10099">
    <property type="entry name" value="PHOSPHORIBOSYLFORMYLGLYCINAMIDINE SYNTHASE"/>
    <property type="match status" value="1"/>
</dbReference>
<evidence type="ECO:0000256" key="9">
    <source>
        <dbReference type="ARBA" id="ARBA00022755"/>
    </source>
</evidence>
<dbReference type="InterPro" id="IPR040707">
    <property type="entry name" value="FGAR-AT_N"/>
</dbReference>
<evidence type="ECO:0000256" key="3">
    <source>
        <dbReference type="ARBA" id="ARBA00008608"/>
    </source>
</evidence>
<keyword evidence="6" id="KW-0436">Ligase</keyword>
<dbReference type="InterPro" id="IPR036676">
    <property type="entry name" value="PurM-like_C_sf"/>
</dbReference>
<dbReference type="FunFam" id="3.90.650.10:FF:000024">
    <property type="entry name" value="Phosphoribosylformylglycinamidine synthase"/>
    <property type="match status" value="1"/>
</dbReference>
<dbReference type="GO" id="GO:0005524">
    <property type="term" value="F:ATP binding"/>
    <property type="evidence" value="ECO:0007669"/>
    <property type="project" value="UniProtKB-KW"/>
</dbReference>
<keyword evidence="7" id="KW-0479">Metal-binding</keyword>
<dbReference type="GO" id="GO:0046872">
    <property type="term" value="F:metal ion binding"/>
    <property type="evidence" value="ECO:0007669"/>
    <property type="project" value="UniProtKB-KW"/>
</dbReference>
<organism evidence="22 23">
    <name type="scientific">Starmerella bacillaris</name>
    <name type="common">Yeast</name>
    <name type="synonym">Candida zemplinina</name>
    <dbReference type="NCBI Taxonomy" id="1247836"/>
    <lineage>
        <taxon>Eukaryota</taxon>
        <taxon>Fungi</taxon>
        <taxon>Dikarya</taxon>
        <taxon>Ascomycota</taxon>
        <taxon>Saccharomycotina</taxon>
        <taxon>Dipodascomycetes</taxon>
        <taxon>Dipodascales</taxon>
        <taxon>Trichomonascaceae</taxon>
        <taxon>Starmerella</taxon>
    </lineage>
</organism>
<feature type="domain" description="FGAR-AT PurM N-terminal-like" evidence="21">
    <location>
        <begin position="675"/>
        <end position="830"/>
    </location>
</feature>
<evidence type="ECO:0000256" key="4">
    <source>
        <dbReference type="ARBA" id="ARBA00012747"/>
    </source>
</evidence>
<dbReference type="EC" id="6.3.5.3" evidence="4"/>
<evidence type="ECO:0000259" key="20">
    <source>
        <dbReference type="Pfam" id="PF18076"/>
    </source>
</evidence>
<protein>
    <recommendedName>
        <fullName evidence="17">Phosphoribosylformylglycinamidine synthase</fullName>
        <ecNumber evidence="4">6.3.5.3</ecNumber>
    </recommendedName>
    <alternativeName>
        <fullName evidence="14">Formylglycinamide ribonucleotide amidotransferase</fullName>
    </alternativeName>
    <alternativeName>
        <fullName evidence="13">Formylglycinamide ribotide amidotransferase</fullName>
    </alternativeName>
</protein>
<evidence type="ECO:0000256" key="1">
    <source>
        <dbReference type="ARBA" id="ARBA00004496"/>
    </source>
</evidence>
<keyword evidence="8" id="KW-0547">Nucleotide-binding</keyword>
<dbReference type="GO" id="GO:0006189">
    <property type="term" value="P:'de novo' IMP biosynthetic process"/>
    <property type="evidence" value="ECO:0007669"/>
    <property type="project" value="InterPro"/>
</dbReference>
<keyword evidence="10" id="KW-0067">ATP-binding</keyword>
<keyword evidence="5" id="KW-0963">Cytoplasm</keyword>
<evidence type="ECO:0000259" key="18">
    <source>
        <dbReference type="Pfam" id="PF02769"/>
    </source>
</evidence>
<dbReference type="CDD" id="cd02203">
    <property type="entry name" value="PurL_repeat1"/>
    <property type="match status" value="1"/>
</dbReference>
<feature type="domain" description="PurM-like C-terminal" evidence="18">
    <location>
        <begin position="459"/>
        <end position="614"/>
    </location>
</feature>
<dbReference type="Pfam" id="PF02769">
    <property type="entry name" value="AIRS_C"/>
    <property type="match status" value="2"/>
</dbReference>
<evidence type="ECO:0000256" key="10">
    <source>
        <dbReference type="ARBA" id="ARBA00022840"/>
    </source>
</evidence>
<dbReference type="InterPro" id="IPR055181">
    <property type="entry name" value="FGAR-AT_PurM_N-like"/>
</dbReference>
<dbReference type="FunFam" id="3.30.1330.10:FF:000005">
    <property type="entry name" value="Phosphoribosylformylglycinamidine synthase"/>
    <property type="match status" value="1"/>
</dbReference>
<dbReference type="SUPFAM" id="SSF56042">
    <property type="entry name" value="PurM C-terminal domain-like"/>
    <property type="match status" value="2"/>
</dbReference>
<comment type="function">
    <text evidence="16">Phosphoribosylformylglycinamidine synthase involved in the purines biosynthetic pathway. Catalyzes the ATP-dependent conversion of formylglycinamide ribonucleotide (FGAR) and glutamine to yield formylglycinamidine ribonucleotide (FGAM) and glutamate.</text>
</comment>
<dbReference type="Gene3D" id="3.40.50.880">
    <property type="match status" value="1"/>
</dbReference>
<dbReference type="Gene3D" id="3.30.1330.10">
    <property type="entry name" value="PurM-like, N-terminal domain"/>
    <property type="match status" value="2"/>
</dbReference>
<dbReference type="HAMAP" id="MF_00419">
    <property type="entry name" value="PurL_1"/>
    <property type="match status" value="1"/>
</dbReference>
<evidence type="ECO:0000256" key="5">
    <source>
        <dbReference type="ARBA" id="ARBA00022490"/>
    </source>
</evidence>
<feature type="domain" description="Phosphoribosylformylglycinamidine synthase N-terminal" evidence="20">
    <location>
        <begin position="41"/>
        <end position="171"/>
    </location>
</feature>
<dbReference type="SUPFAM" id="SSF109736">
    <property type="entry name" value="FGAM synthase PurL, linker domain"/>
    <property type="match status" value="1"/>
</dbReference>
<evidence type="ECO:0000313" key="22">
    <source>
        <dbReference type="EMBL" id="GMM49357.1"/>
    </source>
</evidence>
<feature type="domain" description="PurM-like C-terminal" evidence="18">
    <location>
        <begin position="864"/>
        <end position="981"/>
    </location>
</feature>
<evidence type="ECO:0000256" key="17">
    <source>
        <dbReference type="ARBA" id="ARBA00071729"/>
    </source>
</evidence>
<evidence type="ECO:0000259" key="19">
    <source>
        <dbReference type="Pfam" id="PF18072"/>
    </source>
</evidence>
<dbReference type="SUPFAM" id="SSF55326">
    <property type="entry name" value="PurM N-terminal domain-like"/>
    <property type="match status" value="2"/>
</dbReference>
<evidence type="ECO:0000256" key="2">
    <source>
        <dbReference type="ARBA" id="ARBA00004920"/>
    </source>
</evidence>
<dbReference type="SUPFAM" id="SSF52317">
    <property type="entry name" value="Class I glutamine amidotransferase-like"/>
    <property type="match status" value="1"/>
</dbReference>
<name>A0AAV5REG4_STABA</name>
<evidence type="ECO:0000259" key="21">
    <source>
        <dbReference type="Pfam" id="PF22689"/>
    </source>
</evidence>
<proteinExistence type="inferred from homology"/>
<evidence type="ECO:0000256" key="11">
    <source>
        <dbReference type="ARBA" id="ARBA00022842"/>
    </source>
</evidence>
<keyword evidence="9" id="KW-0658">Purine biosynthesis</keyword>
<dbReference type="Proteomes" id="UP001362899">
    <property type="component" value="Unassembled WGS sequence"/>
</dbReference>
<dbReference type="InterPro" id="IPR029062">
    <property type="entry name" value="Class_I_gatase-like"/>
</dbReference>
<keyword evidence="12" id="KW-0315">Glutamine amidotransferase</keyword>
<dbReference type="CDD" id="cd01740">
    <property type="entry name" value="GATase1_FGAR_AT"/>
    <property type="match status" value="1"/>
</dbReference>
<evidence type="ECO:0000313" key="23">
    <source>
        <dbReference type="Proteomes" id="UP001362899"/>
    </source>
</evidence>
<dbReference type="Pfam" id="PF22689">
    <property type="entry name" value="FGAR-AT_PurM_N-like"/>
    <property type="match status" value="1"/>
</dbReference>
<dbReference type="InterPro" id="IPR036921">
    <property type="entry name" value="PurM-like_N_sf"/>
</dbReference>
<evidence type="ECO:0000256" key="13">
    <source>
        <dbReference type="ARBA" id="ARBA00029823"/>
    </source>
</evidence>
<dbReference type="Gene3D" id="3.90.650.10">
    <property type="entry name" value="PurM-like C-terminal domain"/>
    <property type="match status" value="2"/>
</dbReference>
<dbReference type="InterPro" id="IPR041609">
    <property type="entry name" value="PurL_linker"/>
</dbReference>
<dbReference type="GO" id="GO:0004642">
    <property type="term" value="F:phosphoribosylformylglycinamidine synthase activity"/>
    <property type="evidence" value="ECO:0007669"/>
    <property type="project" value="UniProtKB-EC"/>
</dbReference>
<sequence>MANMITLSGGVALSPFRVNHYISVMNKSLNSSAIIGLRSLYVHYVEPNDSFNPESEQMEQLKSILEYGTKHPENDPQYNELRNAIEAGTNLSSEENQLLYVVPLSGTISPWSSKATNILQNCGLDIARVERGIALLVTVRKGFPIDEHIKHSSFLNTFHDRMTQQVVVNQPVDKKILFDAPLEHPAQTISRSNLAEVNKSMGLALDANEIEYLNQAFPNRDPTDAELFMFAQVNSEHCRHKIFNAQWKFGSEKEFRQKSLFKMIKATHENNAHLGYTISAYSDNAAVMQGSDGYFYAPNELDVYTLTKETVPYLAKVETHNHPTAISPFPGAATGSGGEIRDEGAVGQGSKSKAGLSGFVVSDLRIPGFEQPWEMDIGKPDHIASPLDIMIEAPLGSCSFNNEFGRPALTGFFRTMSLQADQDQEIRGYHKPIMLAGGVGTVRPRFALKNRVVPPKSHLIVLGGPAMLIGLGGGAASSVASGGDSNKADLDFASVQRGNPEMQRRAQMVIDACIALGPKSPILCIHDVGAGGLSNAFTELVHDNGLGGVFDIRKVPCLDESMSPMEIWCCEAQERYVLAVSDEDLPVFEAFCKRERAPYGIVGYATAEPHLTVNDSKYPERQAPIDLDMSVLFGNAPKMQRTDVQKKLNISPFELDRNEFKNALHRVLRMPSVGSKQFLVTIGDRSITGLVAREQMVGPWQVPVADVAVTATSYGPNVFTGEAFASGERPTLAIISSAAASRVALAESLLNLYAADVRGLDEVRLSANWMAAPQNSGDGYALYEAVSALSEACISLNVSVPVGKDSMSMRTKWEDKEVISPVTVDITAYCAVNDVRRTWTPVLSRSGSSKLVYISTGSASAGGNKLGGSAVAQAYGKVGGNIPDVDIANLNSLLNAISALHKTDYVLAYHDVSDGGVVVTVLEMAFAARVGVDFILNEPALLFDETPGCVFQVRDEDLEKFTDILTVNGVPVSNISVVAEPNQSKEQTVLFKSLQMESTRAELQAAWSLTSHHIQRLRDNPKCADQELANIADNADPGLQYHYSFEPKIALPVFSSKPRVAILREQGINGYMELAYAMQLAGFEAVDVHMSDLLSGKTILSNFMGLCCPGGFSYGDVLGAGNGWASTVLFHDQLKESFKKFFARKNTFAIGICNGCQFLTQLKSLIPGCESWPTFETNSSEQFEGRTVMVEVDGKADSVFYQGMQSSRFPIAVAHGEGRAFFETPEQQKQFHSQNLQVLSYVDNYGKITEKYPFNPNGSPDGIAGIKSPDGRVLALMPHPERNIMAYAQSWIPKGGLIHGPWLQMFVNARKFTESTIN</sequence>
<comment type="subcellular location">
    <subcellularLocation>
        <location evidence="1">Cytoplasm</location>
    </subcellularLocation>
</comment>
<dbReference type="FunFam" id="3.40.50.880:FF:000008">
    <property type="entry name" value="Phosphoribosylformylglycinamidine synthase"/>
    <property type="match status" value="1"/>
</dbReference>
<gene>
    <name evidence="22" type="ORF">DASB73_003150</name>
</gene>
<dbReference type="PANTHER" id="PTHR10099:SF1">
    <property type="entry name" value="PHOSPHORIBOSYLFORMYLGLYCINAMIDINE SYNTHASE"/>
    <property type="match status" value="1"/>
</dbReference>
<dbReference type="Pfam" id="PF18072">
    <property type="entry name" value="FGAR-AT_linker"/>
    <property type="match status" value="1"/>
</dbReference>
<comment type="pathway">
    <text evidence="2">Purine metabolism; IMP biosynthesis via de novo pathway; 5-amino-1-(5-phospho-D-ribosyl)imidazole from N(2)-formyl-N(1)-(5-phospho-D-ribosyl)glycinamide: step 1/2.</text>
</comment>
<comment type="similarity">
    <text evidence="3">In the N-terminal section; belongs to the FGAMS family.</text>
</comment>
<feature type="domain" description="Phosphoribosylformylglycinamidine synthase linker" evidence="19">
    <location>
        <begin position="194"/>
        <end position="241"/>
    </location>
</feature>
<dbReference type="EMBL" id="BTGC01000001">
    <property type="protein sequence ID" value="GMM49357.1"/>
    <property type="molecule type" value="Genomic_DNA"/>
</dbReference>
<evidence type="ECO:0000256" key="6">
    <source>
        <dbReference type="ARBA" id="ARBA00022598"/>
    </source>
</evidence>
<evidence type="ECO:0000256" key="7">
    <source>
        <dbReference type="ARBA" id="ARBA00022723"/>
    </source>
</evidence>
<keyword evidence="11" id="KW-0460">Magnesium</keyword>
<dbReference type="NCBIfam" id="NF003672">
    <property type="entry name" value="PRK05297.1"/>
    <property type="match status" value="1"/>
</dbReference>
<dbReference type="NCBIfam" id="TIGR01735">
    <property type="entry name" value="FGAM_synt"/>
    <property type="match status" value="1"/>
</dbReference>
<dbReference type="FunFam" id="3.30.1330.10:FF:000002">
    <property type="entry name" value="Phosphoribosylformylglycinamidine synthase"/>
    <property type="match status" value="1"/>
</dbReference>
<evidence type="ECO:0000256" key="16">
    <source>
        <dbReference type="ARBA" id="ARBA00057317"/>
    </source>
</evidence>
<evidence type="ECO:0000256" key="8">
    <source>
        <dbReference type="ARBA" id="ARBA00022741"/>
    </source>
</evidence>
<dbReference type="GO" id="GO:0005737">
    <property type="term" value="C:cytoplasm"/>
    <property type="evidence" value="ECO:0007669"/>
    <property type="project" value="UniProtKB-SubCell"/>
</dbReference>